<dbReference type="Proteomes" id="UP000502823">
    <property type="component" value="Unassembled WGS sequence"/>
</dbReference>
<name>A0A6L2PVM9_COPFO</name>
<evidence type="ECO:0000256" key="5">
    <source>
        <dbReference type="ARBA" id="ARBA00022776"/>
    </source>
</evidence>
<proteinExistence type="inferred from homology"/>
<feature type="domain" description="RAI1-like" evidence="12">
    <location>
        <begin position="409"/>
        <end position="736"/>
    </location>
</feature>
<evidence type="ECO:0000259" key="12">
    <source>
        <dbReference type="Pfam" id="PF08652"/>
    </source>
</evidence>
<evidence type="ECO:0000256" key="3">
    <source>
        <dbReference type="ARBA" id="ARBA00017198"/>
    </source>
</evidence>
<evidence type="ECO:0000256" key="9">
    <source>
        <dbReference type="ARBA" id="ARBA00023306"/>
    </source>
</evidence>
<keyword evidence="4" id="KW-0132">Cell division</keyword>
<dbReference type="InterPro" id="IPR011990">
    <property type="entry name" value="TPR-like_helical_dom_sf"/>
</dbReference>
<keyword evidence="7" id="KW-0159">Chromosome partition</keyword>
<dbReference type="Pfam" id="PF08652">
    <property type="entry name" value="RAI1"/>
    <property type="match status" value="1"/>
</dbReference>
<dbReference type="GO" id="GO:0005654">
    <property type="term" value="C:nucleoplasm"/>
    <property type="evidence" value="ECO:0007669"/>
    <property type="project" value="UniProtKB-SubCell"/>
</dbReference>
<keyword evidence="14" id="KW-1185">Reference proteome</keyword>
<evidence type="ECO:0000256" key="10">
    <source>
        <dbReference type="ARBA" id="ARBA00025632"/>
    </source>
</evidence>
<dbReference type="Pfam" id="PF10345">
    <property type="entry name" value="Cohesin_load"/>
    <property type="match status" value="1"/>
</dbReference>
<keyword evidence="5" id="KW-0498">Mitosis</keyword>
<comment type="similarity">
    <text evidence="2">Belongs to the SCC4/mau-2 family.</text>
</comment>
<dbReference type="InterPro" id="IPR019440">
    <property type="entry name" value="MAU2"/>
</dbReference>
<reference evidence="14" key="1">
    <citation type="submission" date="2020-01" db="EMBL/GenBank/DDBJ databases">
        <title>Draft genome sequence of the Termite Coptotermes fromosanus.</title>
        <authorList>
            <person name="Itakura S."/>
            <person name="Yosikawa Y."/>
            <person name="Umezawa K."/>
        </authorList>
    </citation>
    <scope>NUCLEOTIDE SEQUENCE [LARGE SCALE GENOMIC DNA]</scope>
</reference>
<evidence type="ECO:0000256" key="4">
    <source>
        <dbReference type="ARBA" id="ARBA00022618"/>
    </source>
</evidence>
<comment type="function">
    <text evidence="10">Required for association of the cohesin complex with chromatin during interphase. Plays a role in sister chromatid cohesion and normal progression through prometaphase.</text>
</comment>
<dbReference type="GO" id="GO:0007064">
    <property type="term" value="P:mitotic sister chromatid cohesion"/>
    <property type="evidence" value="ECO:0007669"/>
    <property type="project" value="InterPro"/>
</dbReference>
<dbReference type="InParanoid" id="A0A6L2PVM9"/>
<dbReference type="SUPFAM" id="SSF48452">
    <property type="entry name" value="TPR-like"/>
    <property type="match status" value="1"/>
</dbReference>
<evidence type="ECO:0000256" key="7">
    <source>
        <dbReference type="ARBA" id="ARBA00022829"/>
    </source>
</evidence>
<evidence type="ECO:0000256" key="2">
    <source>
        <dbReference type="ARBA" id="ARBA00008585"/>
    </source>
</evidence>
<dbReference type="FunFam" id="1.25.40.10:FF:000977">
    <property type="entry name" value="MAU2 chromatid cohesion factor homolog"/>
    <property type="match status" value="1"/>
</dbReference>
<dbReference type="InterPro" id="IPR013961">
    <property type="entry name" value="RAI1"/>
</dbReference>
<accession>A0A6L2PVM9</accession>
<sequence length="739" mass="84816">MWLVDGEKDLFGQLVFVIQFQKCRITISDHKSEEVKVVYSRSLPVYGVTGVSGSNVGDMFIWMPKEHLYVLVYLVTVMHSMQAGYMDKAQKYTDKALMQIEKLKIVDNRPILSVFQLMLLEHIIMCRLVMGNKSLALSEISQACGLCQQQPRLLLTHRPQLHTLLGLYAMSMNCMEAAEAQFTAALGTSQERELWTFANLNLAIVYLRAKREQEFAALLERINPESLPSHSHSLRAAAYYVQGLQSFFQARYNEAKRYLRETLKMANAEDLNRLTSCSLVLLGHIFLSLGNSRESMNMVTPAMQLASKIPDVHVQLWASAILKDLYRMCGDPVRENEAFQMHCNFSQMLLKDHFQASQMTEHNLIHWTEVSGVCKAAVEGSSGGVSIMSGSSFKVEENAIGGKFPAYSKPRVIGYYSLDCDRNYCGDLSQLKYIHVPVDYNVKFNLDHGRKLAQKKDDSCDEKLDNLLRWMLQNSSGGDWKSDFVCFRGLLTVLMCTPYEKNEDWIICATKWKGTIFLCAKETERKRLSKERMTDRDKQFASWGYKFEQYMSSGKPEGVPDVTRPVNERKELCVMFRTKLNNHCLLFGAEMDGVESTSVINSCSELAGAKFIELKTSRHIETARQNQNFKRFKLIKWWGQSFLVGTSQIVCGFRDDRGMVHKLENFEVLKIPRMARDVWDPSTCMNFCDRFLSFVWSVVVEERPDTVWKFEWRPHEDVTAVKIPGPSEFSFLPTWFTQP</sequence>
<organism evidence="13 14">
    <name type="scientific">Coptotermes formosanus</name>
    <name type="common">Formosan subterranean termite</name>
    <dbReference type="NCBI Taxonomy" id="36987"/>
    <lineage>
        <taxon>Eukaryota</taxon>
        <taxon>Metazoa</taxon>
        <taxon>Ecdysozoa</taxon>
        <taxon>Arthropoda</taxon>
        <taxon>Hexapoda</taxon>
        <taxon>Insecta</taxon>
        <taxon>Pterygota</taxon>
        <taxon>Neoptera</taxon>
        <taxon>Polyneoptera</taxon>
        <taxon>Dictyoptera</taxon>
        <taxon>Blattodea</taxon>
        <taxon>Blattoidea</taxon>
        <taxon>Termitoidae</taxon>
        <taxon>Rhinotermitidae</taxon>
        <taxon>Coptotermes</taxon>
    </lineage>
</organism>
<protein>
    <recommendedName>
        <fullName evidence="3">MAU2 chromatid cohesion factor homolog</fullName>
    </recommendedName>
    <alternativeName>
        <fullName evidence="11">Cohesin loading complex subunit SCC4 homolog</fullName>
    </alternativeName>
</protein>
<keyword evidence="8" id="KW-0539">Nucleus</keyword>
<keyword evidence="6" id="KW-0802">TPR repeat</keyword>
<gene>
    <name evidence="13" type="ORF">Cfor_01325</name>
</gene>
<dbReference type="GO" id="GO:0051301">
    <property type="term" value="P:cell division"/>
    <property type="evidence" value="ECO:0007669"/>
    <property type="project" value="UniProtKB-KW"/>
</dbReference>
<dbReference type="GO" id="GO:0007059">
    <property type="term" value="P:chromosome segregation"/>
    <property type="evidence" value="ECO:0007669"/>
    <property type="project" value="UniProtKB-KW"/>
</dbReference>
<comment type="caution">
    <text evidence="13">The sequence shown here is derived from an EMBL/GenBank/DDBJ whole genome shotgun (WGS) entry which is preliminary data.</text>
</comment>
<comment type="subcellular location">
    <subcellularLocation>
        <location evidence="1">Nucleus</location>
        <location evidence="1">Nucleoplasm</location>
    </subcellularLocation>
</comment>
<dbReference type="OrthoDB" id="5565328at2759"/>
<evidence type="ECO:0000313" key="13">
    <source>
        <dbReference type="EMBL" id="GFG35222.1"/>
    </source>
</evidence>
<dbReference type="EMBL" id="BLKM01000530">
    <property type="protein sequence ID" value="GFG35222.1"/>
    <property type="molecule type" value="Genomic_DNA"/>
</dbReference>
<dbReference type="Gene3D" id="1.25.40.10">
    <property type="entry name" value="Tetratricopeptide repeat domain"/>
    <property type="match status" value="2"/>
</dbReference>
<evidence type="ECO:0000256" key="11">
    <source>
        <dbReference type="ARBA" id="ARBA00030523"/>
    </source>
</evidence>
<keyword evidence="9" id="KW-0131">Cell cycle</keyword>
<evidence type="ECO:0000256" key="6">
    <source>
        <dbReference type="ARBA" id="ARBA00022803"/>
    </source>
</evidence>
<evidence type="ECO:0000313" key="14">
    <source>
        <dbReference type="Proteomes" id="UP000502823"/>
    </source>
</evidence>
<dbReference type="AlphaFoldDB" id="A0A6L2PVM9"/>
<evidence type="ECO:0000256" key="8">
    <source>
        <dbReference type="ARBA" id="ARBA00023242"/>
    </source>
</evidence>
<dbReference type="PANTHER" id="PTHR21394">
    <property type="entry name" value="MAU2 CHROMATID COHESION FACTOR HOMOLOG"/>
    <property type="match status" value="1"/>
</dbReference>
<evidence type="ECO:0000256" key="1">
    <source>
        <dbReference type="ARBA" id="ARBA00004642"/>
    </source>
</evidence>